<proteinExistence type="predicted"/>
<dbReference type="InterPro" id="IPR057744">
    <property type="entry name" value="OTAase-like"/>
</dbReference>
<dbReference type="InterPro" id="IPR006680">
    <property type="entry name" value="Amidohydro-rel"/>
</dbReference>
<evidence type="ECO:0000259" key="1">
    <source>
        <dbReference type="Pfam" id="PF01979"/>
    </source>
</evidence>
<dbReference type="GO" id="GO:0016810">
    <property type="term" value="F:hydrolase activity, acting on carbon-nitrogen (but not peptide) bonds"/>
    <property type="evidence" value="ECO:0007669"/>
    <property type="project" value="InterPro"/>
</dbReference>
<dbReference type="EMBL" id="JAANBB010000005">
    <property type="protein sequence ID" value="KAF7557445.1"/>
    <property type="molecule type" value="Genomic_DNA"/>
</dbReference>
<dbReference type="AlphaFoldDB" id="A0A9P5HMX7"/>
<organism evidence="2 3">
    <name type="scientific">Cylindrodendrum hubeiense</name>
    <dbReference type="NCBI Taxonomy" id="595255"/>
    <lineage>
        <taxon>Eukaryota</taxon>
        <taxon>Fungi</taxon>
        <taxon>Dikarya</taxon>
        <taxon>Ascomycota</taxon>
        <taxon>Pezizomycotina</taxon>
        <taxon>Sordariomycetes</taxon>
        <taxon>Hypocreomycetidae</taxon>
        <taxon>Hypocreales</taxon>
        <taxon>Nectriaceae</taxon>
        <taxon>Cylindrodendrum</taxon>
    </lineage>
</organism>
<accession>A0A9P5HMX7</accession>
<dbReference type="InterPro" id="IPR051781">
    <property type="entry name" value="Metallo-dep_Hydrolase"/>
</dbReference>
<sequence>MTAIKKMAITHGGGIVGDKPWILPPHKPIHFTNANLIDPLDGKVVENATVTAAGGRITRVTIGDSGKDITLAGEEPTLVDLKGKYLCPGLIDGHVHVTATPGEADLKSTYKNIPASMNNFRTTFLAREMLQRGFTTARDCGGADGSLKEAIDEWLIVGPRLLIAGHALSQTGGHGDQRASFSDEDPTLKCCAGHRSGIGRICDGPTECSVAVRDEIRKGADFIKIMGGGGVASRLNNLAHPQFLSEELQAMVRTAASFDTYVTAHAYTIRAMRHMIENGVLGIEHGNFLDRELAELMAEKGIFLTPTLVTHDAMTIPPYDQFLNEACAKKNAAVLGSGLNALKIAHDAGVTICFGSDLIAGMHQFQRKEFTIRSQVLPALAILQSATVNCAKMLRREEEIGQIKEGFLADFIVLEKNPLEDITVLDEKSNLLAVVKAGQVAFSSLEELPISIERKPW</sequence>
<comment type="caution">
    <text evidence="2">The sequence shown here is derived from an EMBL/GenBank/DDBJ whole genome shotgun (WGS) entry which is preliminary data.</text>
</comment>
<protein>
    <recommendedName>
        <fullName evidence="1">Amidohydrolase-related domain-containing protein</fullName>
    </recommendedName>
</protein>
<dbReference type="Gene3D" id="2.30.40.10">
    <property type="entry name" value="Urease, subunit C, domain 1"/>
    <property type="match status" value="1"/>
</dbReference>
<evidence type="ECO:0000313" key="3">
    <source>
        <dbReference type="Proteomes" id="UP000722485"/>
    </source>
</evidence>
<dbReference type="Pfam" id="PF01979">
    <property type="entry name" value="Amidohydro_1"/>
    <property type="match status" value="1"/>
</dbReference>
<name>A0A9P5HMX7_9HYPO</name>
<dbReference type="SUPFAM" id="SSF51556">
    <property type="entry name" value="Metallo-dependent hydrolases"/>
    <property type="match status" value="1"/>
</dbReference>
<dbReference type="PANTHER" id="PTHR43135">
    <property type="entry name" value="ALPHA-D-RIBOSE 1-METHYLPHOSPHONATE 5-TRIPHOSPHATE DIPHOSPHATASE"/>
    <property type="match status" value="1"/>
</dbReference>
<evidence type="ECO:0000313" key="2">
    <source>
        <dbReference type="EMBL" id="KAF7557445.1"/>
    </source>
</evidence>
<dbReference type="InterPro" id="IPR011059">
    <property type="entry name" value="Metal-dep_hydrolase_composite"/>
</dbReference>
<dbReference type="PANTHER" id="PTHR43135:SF3">
    <property type="entry name" value="ALPHA-D-RIBOSE 1-METHYLPHOSPHONATE 5-TRIPHOSPHATE DIPHOSPHATASE"/>
    <property type="match status" value="1"/>
</dbReference>
<dbReference type="OrthoDB" id="5595695at2759"/>
<dbReference type="CDD" id="cd01299">
    <property type="entry name" value="Met_dep_hydrolase_A"/>
    <property type="match status" value="1"/>
</dbReference>
<dbReference type="Gene3D" id="3.20.20.140">
    <property type="entry name" value="Metal-dependent hydrolases"/>
    <property type="match status" value="1"/>
</dbReference>
<dbReference type="InterPro" id="IPR032466">
    <property type="entry name" value="Metal_Hydrolase"/>
</dbReference>
<gene>
    <name evidence="2" type="ORF">G7Z17_g631</name>
</gene>
<dbReference type="Proteomes" id="UP000722485">
    <property type="component" value="Unassembled WGS sequence"/>
</dbReference>
<keyword evidence="3" id="KW-1185">Reference proteome</keyword>
<dbReference type="SUPFAM" id="SSF51338">
    <property type="entry name" value="Composite domain of metallo-dependent hydrolases"/>
    <property type="match status" value="1"/>
</dbReference>
<feature type="domain" description="Amidohydrolase-related" evidence="1">
    <location>
        <begin position="85"/>
        <end position="440"/>
    </location>
</feature>
<reference evidence="2" key="1">
    <citation type="submission" date="2020-03" db="EMBL/GenBank/DDBJ databases">
        <title>Draft Genome Sequence of Cylindrodendrum hubeiense.</title>
        <authorList>
            <person name="Buettner E."/>
            <person name="Kellner H."/>
        </authorList>
    </citation>
    <scope>NUCLEOTIDE SEQUENCE</scope>
    <source>
        <strain evidence="2">IHI 201604</strain>
    </source>
</reference>